<reference evidence="1 2" key="1">
    <citation type="submission" date="2016-10" db="EMBL/GenBank/DDBJ databases">
        <title>Draft genome sequence of Methylobacterium extorquens CP3, a seed endophyte of Crotalaria pumila with plant growth-promoting and metal tolerance properties.</title>
        <authorList>
            <person name="Sanchez-Lopez A.S."/>
            <person name="Van Hamme J.D."/>
            <person name="Thijs S."/>
            <person name="Mcammond B.M."/>
            <person name="Stevens V."/>
            <person name="Gonzalez-Chavez M.D.C."/>
            <person name="Vangronsveld J."/>
        </authorList>
    </citation>
    <scope>NUCLEOTIDE SEQUENCE [LARGE SCALE GENOMIC DNA]</scope>
    <source>
        <strain evidence="1 2">CP3</strain>
    </source>
</reference>
<comment type="caution">
    <text evidence="1">The sequence shown here is derived from an EMBL/GenBank/DDBJ whole genome shotgun (WGS) entry which is preliminary data.</text>
</comment>
<dbReference type="EMBL" id="MNAO01000497">
    <property type="protein sequence ID" value="OHV14639.1"/>
    <property type="molecule type" value="Genomic_DNA"/>
</dbReference>
<proteinExistence type="predicted"/>
<evidence type="ECO:0000313" key="2">
    <source>
        <dbReference type="Proteomes" id="UP000180215"/>
    </source>
</evidence>
<protein>
    <submittedName>
        <fullName evidence="1">Prevent-host-death protein</fullName>
    </submittedName>
</protein>
<name>A0A1S1P068_METEX</name>
<accession>A0A1S1P068</accession>
<dbReference type="Proteomes" id="UP000180215">
    <property type="component" value="Unassembled WGS sequence"/>
</dbReference>
<dbReference type="AlphaFoldDB" id="A0A1S1P068"/>
<sequence>MRVSVTDAETRLPDRVERAEAGETIILAQDGRPIVRPEPIGPAPDRGTRRAVLDDVRLTAAVKPSAGPDAACSQDFLYGTDGLPV</sequence>
<evidence type="ECO:0000313" key="1">
    <source>
        <dbReference type="EMBL" id="OHV14639.1"/>
    </source>
</evidence>
<organism evidence="1 2">
    <name type="scientific">Methylorubrum extorquens</name>
    <name type="common">Methylobacterium dichloromethanicum</name>
    <name type="synonym">Methylobacterium extorquens</name>
    <dbReference type="NCBI Taxonomy" id="408"/>
    <lineage>
        <taxon>Bacteria</taxon>
        <taxon>Pseudomonadati</taxon>
        <taxon>Pseudomonadota</taxon>
        <taxon>Alphaproteobacteria</taxon>
        <taxon>Hyphomicrobiales</taxon>
        <taxon>Methylobacteriaceae</taxon>
        <taxon>Methylorubrum</taxon>
    </lineage>
</organism>
<gene>
    <name evidence="1" type="ORF">BK022_25070</name>
</gene>